<dbReference type="OrthoDB" id="6770063at2759"/>
<evidence type="ECO:0000313" key="8">
    <source>
        <dbReference type="Proteomes" id="UP000886653"/>
    </source>
</evidence>
<dbReference type="Pfam" id="PF07690">
    <property type="entry name" value="MFS_1"/>
    <property type="match status" value="1"/>
</dbReference>
<feature type="transmembrane region" description="Helical" evidence="5">
    <location>
        <begin position="359"/>
        <end position="379"/>
    </location>
</feature>
<feature type="transmembrane region" description="Helical" evidence="5">
    <location>
        <begin position="76"/>
        <end position="99"/>
    </location>
</feature>
<dbReference type="SUPFAM" id="SSF103473">
    <property type="entry name" value="MFS general substrate transporter"/>
    <property type="match status" value="1"/>
</dbReference>
<feature type="transmembrane region" description="Helical" evidence="5">
    <location>
        <begin position="44"/>
        <end position="64"/>
    </location>
</feature>
<feature type="domain" description="Major facilitator superfamily (MFS) profile" evidence="6">
    <location>
        <begin position="1"/>
        <end position="389"/>
    </location>
</feature>
<keyword evidence="2 5" id="KW-0812">Transmembrane</keyword>
<keyword evidence="3 5" id="KW-1133">Transmembrane helix</keyword>
<dbReference type="InterPro" id="IPR036259">
    <property type="entry name" value="MFS_trans_sf"/>
</dbReference>
<evidence type="ECO:0000256" key="5">
    <source>
        <dbReference type="SAM" id="Phobius"/>
    </source>
</evidence>
<dbReference type="InterPro" id="IPR020846">
    <property type="entry name" value="MFS_dom"/>
</dbReference>
<feature type="transmembrane region" description="Helical" evidence="5">
    <location>
        <begin position="326"/>
        <end position="347"/>
    </location>
</feature>
<evidence type="ECO:0000256" key="1">
    <source>
        <dbReference type="ARBA" id="ARBA00004141"/>
    </source>
</evidence>
<evidence type="ECO:0000256" key="2">
    <source>
        <dbReference type="ARBA" id="ARBA00022692"/>
    </source>
</evidence>
<evidence type="ECO:0000256" key="3">
    <source>
        <dbReference type="ARBA" id="ARBA00022989"/>
    </source>
</evidence>
<evidence type="ECO:0000256" key="4">
    <source>
        <dbReference type="ARBA" id="ARBA00023136"/>
    </source>
</evidence>
<dbReference type="AlphaFoldDB" id="A0A9P6NJ50"/>
<dbReference type="Proteomes" id="UP000886653">
    <property type="component" value="Unassembled WGS sequence"/>
</dbReference>
<comment type="subcellular location">
    <subcellularLocation>
        <location evidence="1">Membrane</location>
        <topology evidence="1">Multi-pass membrane protein</topology>
    </subcellularLocation>
</comment>
<dbReference type="Gene3D" id="1.20.1250.20">
    <property type="entry name" value="MFS general substrate transporter like domains"/>
    <property type="match status" value="1"/>
</dbReference>
<dbReference type="PROSITE" id="PS50850">
    <property type="entry name" value="MFS"/>
    <property type="match status" value="1"/>
</dbReference>
<reference evidence="7" key="1">
    <citation type="submission" date="2013-11" db="EMBL/GenBank/DDBJ databases">
        <title>Genome sequence of the fusiform rust pathogen reveals effectors for host alternation and coevolution with pine.</title>
        <authorList>
            <consortium name="DOE Joint Genome Institute"/>
            <person name="Smith K."/>
            <person name="Pendleton A."/>
            <person name="Kubisiak T."/>
            <person name="Anderson C."/>
            <person name="Salamov A."/>
            <person name="Aerts A."/>
            <person name="Riley R."/>
            <person name="Clum A."/>
            <person name="Lindquist E."/>
            <person name="Ence D."/>
            <person name="Campbell M."/>
            <person name="Kronenberg Z."/>
            <person name="Feau N."/>
            <person name="Dhillon B."/>
            <person name="Hamelin R."/>
            <person name="Burleigh J."/>
            <person name="Smith J."/>
            <person name="Yandell M."/>
            <person name="Nelson C."/>
            <person name="Grigoriev I."/>
            <person name="Davis J."/>
        </authorList>
    </citation>
    <scope>NUCLEOTIDE SEQUENCE</scope>
    <source>
        <strain evidence="7">G11</strain>
    </source>
</reference>
<dbReference type="GO" id="GO:0022857">
    <property type="term" value="F:transmembrane transporter activity"/>
    <property type="evidence" value="ECO:0007669"/>
    <property type="project" value="InterPro"/>
</dbReference>
<dbReference type="EMBL" id="MU167242">
    <property type="protein sequence ID" value="KAG0147956.1"/>
    <property type="molecule type" value="Genomic_DNA"/>
</dbReference>
<sequence>LGPFIFSPASEVFGRAPMFRIGATLFLVFNLACGFSRTHYQLGLFRFIAGFFAGAPLSLSFSVLAEMWGDRRGKPLCLNILATLVGPCTGAAIGCLIREKLSWRILFWVTSAIGGGSIFVASIFIPESQSLAVHNLVVKFRIEKRVFSTLAYIAILQVKGSSSISNENLGEGIRNDCPGPSCNLMQRVCDALTRPAYISFTQPLVIVIGIQLGLDIKVSGCHCLYMTIGAIISSKVGTRRLSRLCDWLHIKISSARGKREYELRCMIPGTIILAVGSVMFALARYFHAAVMFLDISLLLLGGAIILSSRKTTTYILDKHKHHSASAFAVSTSFQRLSGFLVPLIVNFTKTMIPPTNLEIFLPILTLIFILPTPWFLFCFGSRLEKSLKS</sequence>
<dbReference type="InterPro" id="IPR011701">
    <property type="entry name" value="MFS"/>
</dbReference>
<protein>
    <recommendedName>
        <fullName evidence="6">Major facilitator superfamily (MFS) profile domain-containing protein</fullName>
    </recommendedName>
</protein>
<dbReference type="PANTHER" id="PTHR23502:SF184">
    <property type="entry name" value="MAJOR FACILITATOR SUPERFAMILY (MFS) PROFILE DOMAIN-CONTAINING PROTEIN"/>
    <property type="match status" value="1"/>
</dbReference>
<organism evidence="7 8">
    <name type="scientific">Cronartium quercuum f. sp. fusiforme G11</name>
    <dbReference type="NCBI Taxonomy" id="708437"/>
    <lineage>
        <taxon>Eukaryota</taxon>
        <taxon>Fungi</taxon>
        <taxon>Dikarya</taxon>
        <taxon>Basidiomycota</taxon>
        <taxon>Pucciniomycotina</taxon>
        <taxon>Pucciniomycetes</taxon>
        <taxon>Pucciniales</taxon>
        <taxon>Coleosporiaceae</taxon>
        <taxon>Cronartium</taxon>
    </lineage>
</organism>
<evidence type="ECO:0000259" key="6">
    <source>
        <dbReference type="PROSITE" id="PS50850"/>
    </source>
</evidence>
<feature type="transmembrane region" description="Helical" evidence="5">
    <location>
        <begin position="261"/>
        <end position="282"/>
    </location>
</feature>
<dbReference type="GO" id="GO:0005886">
    <property type="term" value="C:plasma membrane"/>
    <property type="evidence" value="ECO:0007669"/>
    <property type="project" value="TreeGrafter"/>
</dbReference>
<keyword evidence="4 5" id="KW-0472">Membrane</keyword>
<feature type="transmembrane region" description="Helical" evidence="5">
    <location>
        <begin position="288"/>
        <end position="306"/>
    </location>
</feature>
<gene>
    <name evidence="7" type="ORF">CROQUDRAFT_42184</name>
</gene>
<evidence type="ECO:0000313" key="7">
    <source>
        <dbReference type="EMBL" id="KAG0147956.1"/>
    </source>
</evidence>
<proteinExistence type="predicted"/>
<accession>A0A9P6NJ50</accession>
<comment type="caution">
    <text evidence="7">The sequence shown here is derived from an EMBL/GenBank/DDBJ whole genome shotgun (WGS) entry which is preliminary data.</text>
</comment>
<dbReference type="PANTHER" id="PTHR23502">
    <property type="entry name" value="MAJOR FACILITATOR SUPERFAMILY"/>
    <property type="match status" value="1"/>
</dbReference>
<keyword evidence="8" id="KW-1185">Reference proteome</keyword>
<name>A0A9P6NJ50_9BASI</name>
<feature type="transmembrane region" description="Helical" evidence="5">
    <location>
        <begin position="105"/>
        <end position="125"/>
    </location>
</feature>
<feature type="non-terminal residue" evidence="7">
    <location>
        <position position="1"/>
    </location>
</feature>